<gene>
    <name evidence="1" type="ORF">MRATA1EN22A_LOCUS27429</name>
</gene>
<proteinExistence type="predicted"/>
<dbReference type="Proteomes" id="UP001162501">
    <property type="component" value="Chromosome 8"/>
</dbReference>
<evidence type="ECO:0000313" key="2">
    <source>
        <dbReference type="Proteomes" id="UP001162501"/>
    </source>
</evidence>
<organism evidence="1 2">
    <name type="scientific">Rangifer tarandus platyrhynchus</name>
    <name type="common">Svalbard reindeer</name>
    <dbReference type="NCBI Taxonomy" id="3082113"/>
    <lineage>
        <taxon>Eukaryota</taxon>
        <taxon>Metazoa</taxon>
        <taxon>Chordata</taxon>
        <taxon>Craniata</taxon>
        <taxon>Vertebrata</taxon>
        <taxon>Euteleostomi</taxon>
        <taxon>Mammalia</taxon>
        <taxon>Eutheria</taxon>
        <taxon>Laurasiatheria</taxon>
        <taxon>Artiodactyla</taxon>
        <taxon>Ruminantia</taxon>
        <taxon>Pecora</taxon>
        <taxon>Cervidae</taxon>
        <taxon>Odocoileinae</taxon>
        <taxon>Rangifer</taxon>
    </lineage>
</organism>
<protein>
    <submittedName>
        <fullName evidence="1">Uncharacterized protein</fullName>
    </submittedName>
</protein>
<evidence type="ECO:0000313" key="1">
    <source>
        <dbReference type="EMBL" id="CAN0562890.1"/>
    </source>
</evidence>
<name>A0AC60A677_RANTA</name>
<sequence length="74" mass="8149">MIKEISSMLNIKHFLECDRCAGGYRISGNELSKDLKVFGSETLLKRKNVKGGSPACEDQLPPADVLHAYRNASP</sequence>
<reference evidence="1" key="1">
    <citation type="submission" date="2023-05" db="EMBL/GenBank/DDBJ databases">
        <authorList>
            <consortium name="ELIXIR-Norway"/>
        </authorList>
    </citation>
    <scope>NUCLEOTIDE SEQUENCE</scope>
</reference>
<accession>A0AC60A677</accession>
<reference evidence="1" key="2">
    <citation type="submission" date="2025-03" db="EMBL/GenBank/DDBJ databases">
        <authorList>
            <consortium name="ELIXIR-Norway"/>
            <consortium name="Elixir Norway"/>
        </authorList>
    </citation>
    <scope>NUCLEOTIDE SEQUENCE</scope>
</reference>
<dbReference type="EMBL" id="OX596092">
    <property type="protein sequence ID" value="CAN0562890.1"/>
    <property type="molecule type" value="Genomic_DNA"/>
</dbReference>